<gene>
    <name evidence="1" type="ordered locus">Varpa_3047</name>
</gene>
<name>E6V7X3_VARPE</name>
<organism evidence="1 2">
    <name type="scientific">Variovorax paradoxus (strain EPS)</name>
    <dbReference type="NCBI Taxonomy" id="595537"/>
    <lineage>
        <taxon>Bacteria</taxon>
        <taxon>Pseudomonadati</taxon>
        <taxon>Pseudomonadota</taxon>
        <taxon>Betaproteobacteria</taxon>
        <taxon>Burkholderiales</taxon>
        <taxon>Comamonadaceae</taxon>
        <taxon>Variovorax</taxon>
    </lineage>
</organism>
<dbReference type="RefSeq" id="WP_013541462.1">
    <property type="nucleotide sequence ID" value="NC_014931.1"/>
</dbReference>
<dbReference type="OrthoDB" id="8859284at2"/>
<dbReference type="HOGENOM" id="CLU_2332820_0_0_4"/>
<protein>
    <submittedName>
        <fullName evidence="1">Uncharacterized protein</fullName>
    </submittedName>
</protein>
<dbReference type="EMBL" id="CP002417">
    <property type="protein sequence ID" value="ADU37234.1"/>
    <property type="molecule type" value="Genomic_DNA"/>
</dbReference>
<evidence type="ECO:0000313" key="1">
    <source>
        <dbReference type="EMBL" id="ADU37234.1"/>
    </source>
</evidence>
<evidence type="ECO:0000313" key="2">
    <source>
        <dbReference type="Proteomes" id="UP000008917"/>
    </source>
</evidence>
<dbReference type="AlphaFoldDB" id="E6V7X3"/>
<dbReference type="Proteomes" id="UP000008917">
    <property type="component" value="Chromosome"/>
</dbReference>
<proteinExistence type="predicted"/>
<dbReference type="KEGG" id="vpe:Varpa_3047"/>
<accession>E6V7X3</accession>
<reference evidence="2" key="1">
    <citation type="submission" date="2010-12" db="EMBL/GenBank/DDBJ databases">
        <title>Complete sequence of Variovorax paradoxus EPS.</title>
        <authorList>
            <consortium name="US DOE Joint Genome Institute"/>
            <person name="Lucas S."/>
            <person name="Copeland A."/>
            <person name="Lapidus A."/>
            <person name="Cheng J.-F."/>
            <person name="Goodwin L."/>
            <person name="Pitluck S."/>
            <person name="Teshima H."/>
            <person name="Detter J.C."/>
            <person name="Han C."/>
            <person name="Tapia R."/>
            <person name="Land M."/>
            <person name="Hauser L."/>
            <person name="Kyrpides N."/>
            <person name="Ivanova N."/>
            <person name="Ovchinnikova G."/>
            <person name="Orwin P."/>
            <person name="Han J.-I.G."/>
            <person name="Woyke T."/>
        </authorList>
    </citation>
    <scope>NUCLEOTIDE SEQUENCE [LARGE SCALE GENOMIC DNA]</scope>
    <source>
        <strain evidence="2">EPS</strain>
    </source>
</reference>
<reference evidence="1 2" key="2">
    <citation type="journal article" date="2013" name="Genome Announc.">
        <title>Genome of the Root-Associated Plant Growth-Promoting Bacterium Variovorax paradoxus Strain EPS.</title>
        <authorList>
            <person name="Han J.I."/>
            <person name="Spain J.C."/>
            <person name="Leadbetter J.R."/>
            <person name="Ovchinnikova G."/>
            <person name="Goodwin L.A."/>
            <person name="Han C.S."/>
            <person name="Woyke T."/>
            <person name="Davenport K.W."/>
            <person name="Orwin P.M."/>
        </authorList>
    </citation>
    <scope>NUCLEOTIDE SEQUENCE [LARGE SCALE GENOMIC DNA]</scope>
    <source>
        <strain evidence="1 2">EPS</strain>
    </source>
</reference>
<sequence length="98" mass="10816">MNTAACLSQLAKGPLPHVEDNPERVAMLQTMQRMGHIRAHTEQREGRTVVVVEALTPLGRKIESCLDGGVPRRLTTAFWAFKVQETVPREPTKLAGLA</sequence>